<reference evidence="1 2" key="1">
    <citation type="journal article" date="2021" name="Commun. Biol.">
        <title>Genomic insights into the host specific adaptation of the Pneumocystis genus.</title>
        <authorList>
            <person name="Cisse O.H."/>
            <person name="Ma L."/>
            <person name="Dekker J.P."/>
            <person name="Khil P.P."/>
            <person name="Youn J.-H."/>
            <person name="Brenchley J.M."/>
            <person name="Blair R."/>
            <person name="Pahar B."/>
            <person name="Chabe M."/>
            <person name="Van Rompay K.K.A."/>
            <person name="Keesler R."/>
            <person name="Sukura A."/>
            <person name="Hirsch V."/>
            <person name="Kutty G."/>
            <person name="Liu Y."/>
            <person name="Peng L."/>
            <person name="Chen J."/>
            <person name="Song J."/>
            <person name="Weissenbacher-Lang C."/>
            <person name="Xu J."/>
            <person name="Upham N.S."/>
            <person name="Stajich J.E."/>
            <person name="Cuomo C.A."/>
            <person name="Cushion M.T."/>
            <person name="Kovacs J.A."/>
        </authorList>
    </citation>
    <scope>NUCLEOTIDE SEQUENCE [LARGE SCALE GENOMIC DNA]</scope>
    <source>
        <strain evidence="1 2">RABM</strain>
    </source>
</reference>
<evidence type="ECO:0000313" key="2">
    <source>
        <dbReference type="Proteomes" id="UP000768646"/>
    </source>
</evidence>
<evidence type="ECO:0000313" key="1">
    <source>
        <dbReference type="EMBL" id="KAG4305176.1"/>
    </source>
</evidence>
<accession>A0ACB7CBQ2</accession>
<protein>
    <submittedName>
        <fullName evidence="1">Uncharacterized protein</fullName>
    </submittedName>
</protein>
<organism evidence="1 2">
    <name type="scientific">Pneumocystis oryctolagi</name>
    <dbReference type="NCBI Taxonomy" id="42067"/>
    <lineage>
        <taxon>Eukaryota</taxon>
        <taxon>Fungi</taxon>
        <taxon>Dikarya</taxon>
        <taxon>Ascomycota</taxon>
        <taxon>Taphrinomycotina</taxon>
        <taxon>Pneumocystomycetes</taxon>
        <taxon>Pneumocystaceae</taxon>
        <taxon>Pneumocystis</taxon>
    </lineage>
</organism>
<dbReference type="EMBL" id="JABTEG010000004">
    <property type="protein sequence ID" value="KAG4305176.1"/>
    <property type="molecule type" value="Genomic_DNA"/>
</dbReference>
<proteinExistence type="predicted"/>
<gene>
    <name evidence="1" type="ORF">PORY_001346</name>
</gene>
<sequence length="314" mass="36484">MFWNLFFVFFFFVYVVSQDTYDTQNNTLPVVLWHGLGDSYDSQGMREIVDILSNLLNTYVHSIYLDKHSLNDKNSGFFGNVNDQVAFVSQQLSSIDELKYGFNAIGFSQGGLFLRAYIERYNRPKVVNFITFGTPHNGISDFYCPPGVIICKAANYFVKHGLWSQWVRDNIVPIQYYRDLENMDDYSKHNSFLNDINNEKEVKNGTYARNMASLKKFVMVEFSNDLLIIPKGSCSFNSYNKSADEIIYLRNTMMYLDDWIGLKQLDEKNALVQMTIPGGHMEIDYSVFVYIIKKYFIGSNESENTVQWQSDDTY</sequence>
<dbReference type="Proteomes" id="UP000768646">
    <property type="component" value="Unassembled WGS sequence"/>
</dbReference>
<comment type="caution">
    <text evidence="1">The sequence shown here is derived from an EMBL/GenBank/DDBJ whole genome shotgun (WGS) entry which is preliminary data.</text>
</comment>
<keyword evidence="2" id="KW-1185">Reference proteome</keyword>
<name>A0ACB7CBQ2_9ASCO</name>